<feature type="domain" description="Glycosyl transferase family 1" evidence="3">
    <location>
        <begin position="222"/>
        <end position="379"/>
    </location>
</feature>
<dbReference type="KEGG" id="hadh:FRZ61_24670"/>
<gene>
    <name evidence="5" type="ORF">FRZ61_24670</name>
</gene>
<feature type="domain" description="Glycosyl transferase family 4" evidence="4">
    <location>
        <begin position="27"/>
        <end position="190"/>
    </location>
</feature>
<dbReference type="PANTHER" id="PTHR46401:SF2">
    <property type="entry name" value="GLYCOSYLTRANSFERASE WBBK-RELATED"/>
    <property type="match status" value="1"/>
</dbReference>
<feature type="region of interest" description="Disordered" evidence="2">
    <location>
        <begin position="404"/>
        <end position="451"/>
    </location>
</feature>
<evidence type="ECO:0000313" key="6">
    <source>
        <dbReference type="Proteomes" id="UP000325797"/>
    </source>
</evidence>
<accession>A0A5J6N0Q6</accession>
<dbReference type="EMBL" id="CP042582">
    <property type="protein sequence ID" value="QEX22535.1"/>
    <property type="molecule type" value="Genomic_DNA"/>
</dbReference>
<reference evidence="5 6" key="1">
    <citation type="submission" date="2019-08" db="EMBL/GenBank/DDBJ databases">
        <title>Hyperibacter terrae gen. nov., sp. nov. and Hyperibacter viscosus sp. nov., two new members in the family Rhodospirillaceae isolated from the rhizosphere of Hypericum perforatum.</title>
        <authorList>
            <person name="Noviana Z."/>
        </authorList>
    </citation>
    <scope>NUCLEOTIDE SEQUENCE [LARGE SCALE GENOMIC DNA]</scope>
    <source>
        <strain evidence="5 6">R5959</strain>
    </source>
</reference>
<dbReference type="OrthoDB" id="9793726at2"/>
<evidence type="ECO:0000313" key="5">
    <source>
        <dbReference type="EMBL" id="QEX22535.1"/>
    </source>
</evidence>
<evidence type="ECO:0000256" key="1">
    <source>
        <dbReference type="ARBA" id="ARBA00022679"/>
    </source>
</evidence>
<dbReference type="Pfam" id="PF00534">
    <property type="entry name" value="Glycos_transf_1"/>
    <property type="match status" value="1"/>
</dbReference>
<dbReference type="Pfam" id="PF12000">
    <property type="entry name" value="Glyco_trans_4_3"/>
    <property type="match status" value="1"/>
</dbReference>
<dbReference type="AlphaFoldDB" id="A0A5J6N0Q6"/>
<dbReference type="Gene3D" id="3.40.50.2000">
    <property type="entry name" value="Glycogen Phosphorylase B"/>
    <property type="match status" value="1"/>
</dbReference>
<dbReference type="SUPFAM" id="SSF53756">
    <property type="entry name" value="UDP-Glycosyltransferase/glycogen phosphorylase"/>
    <property type="match status" value="1"/>
</dbReference>
<sequence length="451" mass="50812">MRVLFLHNNFPAQYKHVAAALAADPANQVVAGSLDNKKTLPGVTKHIYKPQREPSKSIHHYLRSTEAAVLDGQGVVRMCGELRKKGFIPDLVCGHSGWGTTMYIKDVFPEARLLTYFEWYYNARNSDVDFMSKALGYEDLCRVRTRNLPILMDLAHCDWGLCPTAYQLSQIPRIFHSKLSLLHDGVDTDFFAPSDAVQFSIPELNLHLTRDAEVLTYATRGMEPYRGFPQFMQAVEILQRRRPNLQVVVAGTDRVAYGRKLPEGESYKGKALSELKDLDHSRLHFVGHLPFETYRNLLQLSSVHVYLTIPFVLSWSLLEAMSTGCLIVGSDTLPVRELIEDGRNGLMTDMNDIEVLANRIEEALDRRDSLGQVRANARQTIQERYALKDLLPRHLQMMRDLAEGRAPAESAAGRAQPLASGRSQGGGQSRAQQGRGGRPANIPRGKRRRRH</sequence>
<keyword evidence="1 5" id="KW-0808">Transferase</keyword>
<dbReference type="GO" id="GO:0016757">
    <property type="term" value="F:glycosyltransferase activity"/>
    <property type="evidence" value="ECO:0007669"/>
    <property type="project" value="InterPro"/>
</dbReference>
<dbReference type="Proteomes" id="UP000325797">
    <property type="component" value="Chromosome"/>
</dbReference>
<dbReference type="RefSeq" id="WP_151118011.1">
    <property type="nucleotide sequence ID" value="NZ_CP042582.1"/>
</dbReference>
<organism evidence="5 6">
    <name type="scientific">Hypericibacter adhaerens</name>
    <dbReference type="NCBI Taxonomy" id="2602016"/>
    <lineage>
        <taxon>Bacteria</taxon>
        <taxon>Pseudomonadati</taxon>
        <taxon>Pseudomonadota</taxon>
        <taxon>Alphaproteobacteria</taxon>
        <taxon>Rhodospirillales</taxon>
        <taxon>Dongiaceae</taxon>
        <taxon>Hypericibacter</taxon>
    </lineage>
</organism>
<evidence type="ECO:0000259" key="4">
    <source>
        <dbReference type="Pfam" id="PF12000"/>
    </source>
</evidence>
<dbReference type="GO" id="GO:0009103">
    <property type="term" value="P:lipopolysaccharide biosynthetic process"/>
    <property type="evidence" value="ECO:0007669"/>
    <property type="project" value="TreeGrafter"/>
</dbReference>
<evidence type="ECO:0000256" key="2">
    <source>
        <dbReference type="SAM" id="MobiDB-lite"/>
    </source>
</evidence>
<dbReference type="InterPro" id="IPR022623">
    <property type="entry name" value="Glyco_trans_4"/>
</dbReference>
<protein>
    <submittedName>
        <fullName evidence="5">Glycosyl transferase</fullName>
    </submittedName>
</protein>
<proteinExistence type="predicted"/>
<dbReference type="InterPro" id="IPR001296">
    <property type="entry name" value="Glyco_trans_1"/>
</dbReference>
<keyword evidence="6" id="KW-1185">Reference proteome</keyword>
<name>A0A5J6N0Q6_9PROT</name>
<dbReference type="PANTHER" id="PTHR46401">
    <property type="entry name" value="GLYCOSYLTRANSFERASE WBBK-RELATED"/>
    <property type="match status" value="1"/>
</dbReference>
<evidence type="ECO:0000259" key="3">
    <source>
        <dbReference type="Pfam" id="PF00534"/>
    </source>
</evidence>